<feature type="transmembrane region" description="Helical" evidence="7">
    <location>
        <begin position="357"/>
        <end position="384"/>
    </location>
</feature>
<dbReference type="PANTHER" id="PTHR42865:SF1">
    <property type="entry name" value="AEROBIC C4-DICARBOXYLATE TRANSPORT PROTEIN"/>
    <property type="match status" value="1"/>
</dbReference>
<dbReference type="InterPro" id="IPR001991">
    <property type="entry name" value="Na-dicarboxylate_symporter"/>
</dbReference>
<accession>A0ABP9NDB0</accession>
<evidence type="ECO:0000313" key="8">
    <source>
        <dbReference type="EMBL" id="GAA5113838.1"/>
    </source>
</evidence>
<evidence type="ECO:0000256" key="4">
    <source>
        <dbReference type="ARBA" id="ARBA00022989"/>
    </source>
</evidence>
<dbReference type="EMBL" id="BAABJO010000003">
    <property type="protein sequence ID" value="GAA5113838.1"/>
    <property type="molecule type" value="Genomic_DNA"/>
</dbReference>
<dbReference type="Gene3D" id="1.10.3860.10">
    <property type="entry name" value="Sodium:dicarboxylate symporter"/>
    <property type="match status" value="1"/>
</dbReference>
<proteinExistence type="predicted"/>
<protein>
    <submittedName>
        <fullName evidence="8">Dicarboxylate/amino acid:cation symporter</fullName>
    </submittedName>
</protein>
<feature type="transmembrane region" description="Helical" evidence="7">
    <location>
        <begin position="22"/>
        <end position="45"/>
    </location>
</feature>
<feature type="transmembrane region" description="Helical" evidence="7">
    <location>
        <begin position="191"/>
        <end position="217"/>
    </location>
</feature>
<feature type="region of interest" description="Disordered" evidence="6">
    <location>
        <begin position="427"/>
        <end position="457"/>
    </location>
</feature>
<dbReference type="PRINTS" id="PR00173">
    <property type="entry name" value="EDTRNSPORT"/>
</dbReference>
<sequence>MTATATPPPPGTRRSGRWWTSLPFQVLIGMALGILLGLVVPGVAARLKVLGDIFLDLLKAGIAPLVFLTLVSGIAKAGNLRQASRIGVLALVYFEVISTIGLVVGLVAANLVPLGAGASSLAGRADASSVPSDDGPHGFVDFVTGIMPDSFVGAFTSGQLLEVVIVALIFGIGLLTLPARMQQRVHGGMEVISQAFFGFVNVVMRLAPIGAFGAIAYAVGTSGTDLLAALAQLIVQYWVVVAVFFFGVFGGVLALAGVNIWRLVRYLRLEVGLTLSTGSSESALPGILDKLPRLGVSRQAVGLVVPTGYAFNLDGTSLYMPVCTLFLANAYGVPMGLPEQLALVGIMMLTSKGAATVNGGTFVVFAATVTATGILPTAGLPILFGVYQFMSRATATVNTFGNVVAAIVVGRLTGQVDRRTVDAVLAGRAAPLPPPGTAEPDTAEPGTADRPTVNTTR</sequence>
<dbReference type="Proteomes" id="UP001500804">
    <property type="component" value="Unassembled WGS sequence"/>
</dbReference>
<evidence type="ECO:0000256" key="7">
    <source>
        <dbReference type="SAM" id="Phobius"/>
    </source>
</evidence>
<dbReference type="RefSeq" id="WP_345603574.1">
    <property type="nucleotide sequence ID" value="NZ_BAABJO010000003.1"/>
</dbReference>
<evidence type="ECO:0000256" key="5">
    <source>
        <dbReference type="ARBA" id="ARBA00023136"/>
    </source>
</evidence>
<evidence type="ECO:0000256" key="3">
    <source>
        <dbReference type="ARBA" id="ARBA00022692"/>
    </source>
</evidence>
<evidence type="ECO:0000256" key="2">
    <source>
        <dbReference type="ARBA" id="ARBA00022448"/>
    </source>
</evidence>
<organism evidence="8 9">
    <name type="scientific">Pseudonocardia adelaidensis</name>
    <dbReference type="NCBI Taxonomy" id="648754"/>
    <lineage>
        <taxon>Bacteria</taxon>
        <taxon>Bacillati</taxon>
        <taxon>Actinomycetota</taxon>
        <taxon>Actinomycetes</taxon>
        <taxon>Pseudonocardiales</taxon>
        <taxon>Pseudonocardiaceae</taxon>
        <taxon>Pseudonocardia</taxon>
    </lineage>
</organism>
<evidence type="ECO:0000256" key="6">
    <source>
        <dbReference type="SAM" id="MobiDB-lite"/>
    </source>
</evidence>
<reference evidence="9" key="1">
    <citation type="journal article" date="2019" name="Int. J. Syst. Evol. Microbiol.">
        <title>The Global Catalogue of Microorganisms (GCM) 10K type strain sequencing project: providing services to taxonomists for standard genome sequencing and annotation.</title>
        <authorList>
            <consortium name="The Broad Institute Genomics Platform"/>
            <consortium name="The Broad Institute Genome Sequencing Center for Infectious Disease"/>
            <person name="Wu L."/>
            <person name="Ma J."/>
        </authorList>
    </citation>
    <scope>NUCLEOTIDE SEQUENCE [LARGE SCALE GENOMIC DNA]</scope>
    <source>
        <strain evidence="9">JCM 18302</strain>
    </source>
</reference>
<feature type="transmembrane region" description="Helical" evidence="7">
    <location>
        <begin position="318"/>
        <end position="337"/>
    </location>
</feature>
<evidence type="ECO:0000256" key="1">
    <source>
        <dbReference type="ARBA" id="ARBA00004141"/>
    </source>
</evidence>
<dbReference type="InterPro" id="IPR036458">
    <property type="entry name" value="Na:dicarbo_symporter_sf"/>
</dbReference>
<comment type="subcellular location">
    <subcellularLocation>
        <location evidence="1">Membrane</location>
        <topology evidence="1">Multi-pass membrane protein</topology>
    </subcellularLocation>
</comment>
<feature type="transmembrane region" description="Helical" evidence="7">
    <location>
        <begin position="237"/>
        <end position="261"/>
    </location>
</feature>
<feature type="transmembrane region" description="Helical" evidence="7">
    <location>
        <begin position="57"/>
        <end position="75"/>
    </location>
</feature>
<comment type="caution">
    <text evidence="8">The sequence shown here is derived from an EMBL/GenBank/DDBJ whole genome shotgun (WGS) entry which is preliminary data.</text>
</comment>
<keyword evidence="4 7" id="KW-1133">Transmembrane helix</keyword>
<keyword evidence="5 7" id="KW-0472">Membrane</keyword>
<feature type="transmembrane region" description="Helical" evidence="7">
    <location>
        <begin position="87"/>
        <end position="112"/>
    </location>
</feature>
<gene>
    <name evidence="8" type="ORF">GCM10023320_10050</name>
</gene>
<dbReference type="SUPFAM" id="SSF118215">
    <property type="entry name" value="Proton glutamate symport protein"/>
    <property type="match status" value="1"/>
</dbReference>
<keyword evidence="9" id="KW-1185">Reference proteome</keyword>
<dbReference type="PANTHER" id="PTHR42865">
    <property type="entry name" value="PROTON/GLUTAMATE-ASPARTATE SYMPORTER"/>
    <property type="match status" value="1"/>
</dbReference>
<name>A0ABP9NDB0_9PSEU</name>
<evidence type="ECO:0000313" key="9">
    <source>
        <dbReference type="Proteomes" id="UP001500804"/>
    </source>
</evidence>
<keyword evidence="2" id="KW-0813">Transport</keyword>
<feature type="transmembrane region" description="Helical" evidence="7">
    <location>
        <begin position="160"/>
        <end position="179"/>
    </location>
</feature>
<dbReference type="Pfam" id="PF00375">
    <property type="entry name" value="SDF"/>
    <property type="match status" value="1"/>
</dbReference>
<keyword evidence="3 7" id="KW-0812">Transmembrane</keyword>